<name>A0A9P7JJX9_9AGAM</name>
<dbReference type="OrthoDB" id="1898221at2759"/>
<dbReference type="AlphaFoldDB" id="A0A9P7JJX9"/>
<sequence length="61" mass="6604">MPRAEALFSRGVAVGVMTYGFISIRILPMDGWIRAQRGGHFQFVTIRDDVHGPASGCGPAE</sequence>
<proteinExistence type="predicted"/>
<reference evidence="2" key="1">
    <citation type="journal article" date="2020" name="New Phytol.">
        <title>Comparative genomics reveals dynamic genome evolution in host specialist ectomycorrhizal fungi.</title>
        <authorList>
            <person name="Lofgren L.A."/>
            <person name="Nguyen N.H."/>
            <person name="Vilgalys R."/>
            <person name="Ruytinx J."/>
            <person name="Liao H.L."/>
            <person name="Branco S."/>
            <person name="Kuo A."/>
            <person name="LaButti K."/>
            <person name="Lipzen A."/>
            <person name="Andreopoulos W."/>
            <person name="Pangilinan J."/>
            <person name="Riley R."/>
            <person name="Hundley H."/>
            <person name="Na H."/>
            <person name="Barry K."/>
            <person name="Grigoriev I.V."/>
            <person name="Stajich J.E."/>
            <person name="Kennedy P.G."/>
        </authorList>
    </citation>
    <scope>NUCLEOTIDE SEQUENCE</scope>
    <source>
        <strain evidence="2">MN1</strain>
    </source>
</reference>
<keyword evidence="3" id="KW-1185">Reference proteome</keyword>
<dbReference type="RefSeq" id="XP_041199868.1">
    <property type="nucleotide sequence ID" value="XM_041333960.1"/>
</dbReference>
<keyword evidence="1" id="KW-0472">Membrane</keyword>
<gene>
    <name evidence="2" type="ORF">BJ212DRAFT_1309912</name>
</gene>
<comment type="caution">
    <text evidence="2">The sequence shown here is derived from an EMBL/GenBank/DDBJ whole genome shotgun (WGS) entry which is preliminary data.</text>
</comment>
<dbReference type="EMBL" id="JABBWG010000001">
    <property type="protein sequence ID" value="KAG1827021.1"/>
    <property type="molecule type" value="Genomic_DNA"/>
</dbReference>
<dbReference type="GeneID" id="64627977"/>
<evidence type="ECO:0000313" key="3">
    <source>
        <dbReference type="Proteomes" id="UP000807769"/>
    </source>
</evidence>
<keyword evidence="1" id="KW-1133">Transmembrane helix</keyword>
<protein>
    <submittedName>
        <fullName evidence="2">Uncharacterized protein</fullName>
    </submittedName>
</protein>
<evidence type="ECO:0000313" key="2">
    <source>
        <dbReference type="EMBL" id="KAG1827021.1"/>
    </source>
</evidence>
<accession>A0A9P7JJX9</accession>
<dbReference type="Proteomes" id="UP000807769">
    <property type="component" value="Unassembled WGS sequence"/>
</dbReference>
<feature type="transmembrane region" description="Helical" evidence="1">
    <location>
        <begin position="6"/>
        <end position="27"/>
    </location>
</feature>
<organism evidence="2 3">
    <name type="scientific">Suillus subaureus</name>
    <dbReference type="NCBI Taxonomy" id="48587"/>
    <lineage>
        <taxon>Eukaryota</taxon>
        <taxon>Fungi</taxon>
        <taxon>Dikarya</taxon>
        <taxon>Basidiomycota</taxon>
        <taxon>Agaricomycotina</taxon>
        <taxon>Agaricomycetes</taxon>
        <taxon>Agaricomycetidae</taxon>
        <taxon>Boletales</taxon>
        <taxon>Suillineae</taxon>
        <taxon>Suillaceae</taxon>
        <taxon>Suillus</taxon>
    </lineage>
</organism>
<evidence type="ECO:0000256" key="1">
    <source>
        <dbReference type="SAM" id="Phobius"/>
    </source>
</evidence>
<keyword evidence="1" id="KW-0812">Transmembrane</keyword>